<dbReference type="Gene3D" id="3.20.20.80">
    <property type="entry name" value="Glycosidases"/>
    <property type="match status" value="1"/>
</dbReference>
<keyword evidence="2 7" id="KW-0378">Hydrolase</keyword>
<evidence type="ECO:0000313" key="9">
    <source>
        <dbReference type="EMBL" id="HIV11461.1"/>
    </source>
</evidence>
<dbReference type="GO" id="GO:0008422">
    <property type="term" value="F:beta-glucosidase activity"/>
    <property type="evidence" value="ECO:0007669"/>
    <property type="project" value="TreeGrafter"/>
</dbReference>
<dbReference type="InterPro" id="IPR001547">
    <property type="entry name" value="Glyco_hydro_5"/>
</dbReference>
<dbReference type="InterPro" id="IPR050386">
    <property type="entry name" value="Glycosyl_hydrolase_5"/>
</dbReference>
<comment type="similarity">
    <text evidence="1 7">Belongs to the glycosyl hydrolase 5 (cellulase A) family.</text>
</comment>
<evidence type="ECO:0000313" key="10">
    <source>
        <dbReference type="Proteomes" id="UP000823960"/>
    </source>
</evidence>
<dbReference type="Pfam" id="PF00150">
    <property type="entry name" value="Cellulase"/>
    <property type="match status" value="1"/>
</dbReference>
<evidence type="ECO:0000256" key="1">
    <source>
        <dbReference type="ARBA" id="ARBA00005641"/>
    </source>
</evidence>
<keyword evidence="4" id="KW-0119">Carbohydrate metabolism</keyword>
<dbReference type="EMBL" id="DVOL01000105">
    <property type="protein sequence ID" value="HIV11461.1"/>
    <property type="molecule type" value="Genomic_DNA"/>
</dbReference>
<evidence type="ECO:0000256" key="3">
    <source>
        <dbReference type="ARBA" id="ARBA00023001"/>
    </source>
</evidence>
<reference evidence="9" key="2">
    <citation type="journal article" date="2021" name="PeerJ">
        <title>Extensive microbial diversity within the chicken gut microbiome revealed by metagenomics and culture.</title>
        <authorList>
            <person name="Gilroy R."/>
            <person name="Ravi A."/>
            <person name="Getino M."/>
            <person name="Pursley I."/>
            <person name="Horton D.L."/>
            <person name="Alikhan N.F."/>
            <person name="Baker D."/>
            <person name="Gharbi K."/>
            <person name="Hall N."/>
            <person name="Watson M."/>
            <person name="Adriaenssens E.M."/>
            <person name="Foster-Nyarko E."/>
            <person name="Jarju S."/>
            <person name="Secka A."/>
            <person name="Antonio M."/>
            <person name="Oren A."/>
            <person name="Chaudhuri R.R."/>
            <person name="La Ragione R."/>
            <person name="Hildebrand F."/>
            <person name="Pallen M.J."/>
        </authorList>
    </citation>
    <scope>NUCLEOTIDE SEQUENCE</scope>
    <source>
        <strain evidence="9">1370</strain>
    </source>
</reference>
<feature type="domain" description="Glycoside hydrolase family 5" evidence="8">
    <location>
        <begin position="74"/>
        <end position="366"/>
    </location>
</feature>
<dbReference type="GO" id="GO:0030245">
    <property type="term" value="P:cellulose catabolic process"/>
    <property type="evidence" value="ECO:0007669"/>
    <property type="project" value="UniProtKB-KW"/>
</dbReference>
<evidence type="ECO:0000256" key="4">
    <source>
        <dbReference type="ARBA" id="ARBA00023277"/>
    </source>
</evidence>
<dbReference type="PANTHER" id="PTHR31297:SF41">
    <property type="entry name" value="ENDOGLUCANASE, PUTATIVE (AFU_ORTHOLOGUE AFUA_5G01830)-RELATED"/>
    <property type="match status" value="1"/>
</dbReference>
<protein>
    <submittedName>
        <fullName evidence="9">Glycoside hydrolase family 5 protein</fullName>
    </submittedName>
</protein>
<evidence type="ECO:0000256" key="6">
    <source>
        <dbReference type="ARBA" id="ARBA00023326"/>
    </source>
</evidence>
<keyword evidence="3" id="KW-0136">Cellulose degradation</keyword>
<dbReference type="GO" id="GO:0009986">
    <property type="term" value="C:cell surface"/>
    <property type="evidence" value="ECO:0007669"/>
    <property type="project" value="TreeGrafter"/>
</dbReference>
<keyword evidence="5 7" id="KW-0326">Glycosidase</keyword>
<evidence type="ECO:0000256" key="5">
    <source>
        <dbReference type="ARBA" id="ARBA00023295"/>
    </source>
</evidence>
<sequence length="393" mass="44241">MTGSWKEAGSTSNTRARVKGLSNGVSYDFYIASGEERSSSVRLKPSSGRTGEFGSTEDFVADMGMGINLGNTFDSTGNWFSDTTGQETAWGSPVITKKMIKGYADGGFGVMRLPVSWTVLSDKDGNIPDEFMDRIQQVVDWILDSGMKCILNSHHDGWPEKFTEDYEGTLKIYENVWSQVSERFKDYGEDLMFESMNEVGFDSIWNQYGGTNGKKEAFDMFNGINQKFVDTVRSSGGNNSQRHLLIASYWTGIDHACCDEFKMPDDPADRMAISVHYYTPSTLCILSEDAEWGKARTDWGTAQDYEELNKYMDMMEDNFADKGIPVIIGEYGCFGDNKERSIKEQWTLDVAKAAVERGLCPVLWDTVGDEYDRELAKFRDPDFIEELISLAKD</sequence>
<dbReference type="GO" id="GO:0005576">
    <property type="term" value="C:extracellular region"/>
    <property type="evidence" value="ECO:0007669"/>
    <property type="project" value="TreeGrafter"/>
</dbReference>
<evidence type="ECO:0000256" key="2">
    <source>
        <dbReference type="ARBA" id="ARBA00022801"/>
    </source>
</evidence>
<dbReference type="InterPro" id="IPR017853">
    <property type="entry name" value="GH"/>
</dbReference>
<proteinExistence type="inferred from homology"/>
<name>A0A9D1NRF8_9FIRM</name>
<keyword evidence="6" id="KW-0624">Polysaccharide degradation</keyword>
<reference evidence="9" key="1">
    <citation type="submission" date="2020-10" db="EMBL/GenBank/DDBJ databases">
        <authorList>
            <person name="Gilroy R."/>
        </authorList>
    </citation>
    <scope>NUCLEOTIDE SEQUENCE</scope>
    <source>
        <strain evidence="9">1370</strain>
    </source>
</reference>
<dbReference type="AlphaFoldDB" id="A0A9D1NRF8"/>
<accession>A0A9D1NRF8</accession>
<gene>
    <name evidence="9" type="ORF">IAD28_07200</name>
</gene>
<evidence type="ECO:0000259" key="8">
    <source>
        <dbReference type="Pfam" id="PF00150"/>
    </source>
</evidence>
<dbReference type="Proteomes" id="UP000823960">
    <property type="component" value="Unassembled WGS sequence"/>
</dbReference>
<dbReference type="SUPFAM" id="SSF51445">
    <property type="entry name" value="(Trans)glycosidases"/>
    <property type="match status" value="1"/>
</dbReference>
<organism evidence="9 10">
    <name type="scientific">Candidatus Faeciplasma avium</name>
    <dbReference type="NCBI Taxonomy" id="2840798"/>
    <lineage>
        <taxon>Bacteria</taxon>
        <taxon>Bacillati</taxon>
        <taxon>Bacillota</taxon>
        <taxon>Clostridia</taxon>
        <taxon>Eubacteriales</taxon>
        <taxon>Oscillospiraceae</taxon>
        <taxon>Oscillospiraceae incertae sedis</taxon>
        <taxon>Candidatus Faeciplasma</taxon>
    </lineage>
</organism>
<dbReference type="PANTHER" id="PTHR31297">
    <property type="entry name" value="GLUCAN ENDO-1,6-BETA-GLUCOSIDASE B"/>
    <property type="match status" value="1"/>
</dbReference>
<evidence type="ECO:0000256" key="7">
    <source>
        <dbReference type="RuleBase" id="RU361153"/>
    </source>
</evidence>
<comment type="caution">
    <text evidence="9">The sequence shown here is derived from an EMBL/GenBank/DDBJ whole genome shotgun (WGS) entry which is preliminary data.</text>
</comment>